<proteinExistence type="predicted"/>
<sequence>MPRMVRHGSQSSSSSTSSAKKHSASTPKQSRPVFKDADWTEVADPEERRRIQNRLAQRKFREKARENREKAERDLRNQEHAGNSYRTPSATDLGLDTELSGLPWGSVSWGLAKSRGNECQSRRSSGNEACVADDLYSVPQYTTYGLLVPRQIPTYSGVQEAYYEDSNYLYDPAAAQAYTTVPY</sequence>
<dbReference type="EMBL" id="SRPY01000051">
    <property type="protein sequence ID" value="KAG5929578.1"/>
    <property type="molecule type" value="Genomic_DNA"/>
</dbReference>
<gene>
    <name evidence="3" type="ORF">E4U42_005393</name>
</gene>
<evidence type="ECO:0000313" key="3">
    <source>
        <dbReference type="EMBL" id="KAG5929578.1"/>
    </source>
</evidence>
<feature type="domain" description="BZIP" evidence="2">
    <location>
        <begin position="48"/>
        <end position="63"/>
    </location>
</feature>
<evidence type="ECO:0000256" key="1">
    <source>
        <dbReference type="SAM" id="MobiDB-lite"/>
    </source>
</evidence>
<feature type="region of interest" description="Disordered" evidence="1">
    <location>
        <begin position="1"/>
        <end position="92"/>
    </location>
</feature>
<dbReference type="InterPro" id="IPR004827">
    <property type="entry name" value="bZIP"/>
</dbReference>
<evidence type="ECO:0000259" key="2">
    <source>
        <dbReference type="PROSITE" id="PS00036"/>
    </source>
</evidence>
<dbReference type="PROSITE" id="PS00036">
    <property type="entry name" value="BZIP_BASIC"/>
    <property type="match status" value="1"/>
</dbReference>
<comment type="caution">
    <text evidence="3">The sequence shown here is derived from an EMBL/GenBank/DDBJ whole genome shotgun (WGS) entry which is preliminary data.</text>
</comment>
<reference evidence="3" key="1">
    <citation type="journal article" date="2020" name="bioRxiv">
        <title>Whole genome comparisons of ergot fungi reveals the divergence and evolution of species within the genus Claviceps are the result of varying mechanisms driving genome evolution and host range expansion.</title>
        <authorList>
            <person name="Wyka S.A."/>
            <person name="Mondo S.J."/>
            <person name="Liu M."/>
            <person name="Dettman J."/>
            <person name="Nalam V."/>
            <person name="Broders K.D."/>
        </authorList>
    </citation>
    <scope>NUCLEOTIDE SEQUENCE</scope>
    <source>
        <strain evidence="3">CCC 489</strain>
    </source>
</reference>
<feature type="compositionally biased region" description="Low complexity" evidence="1">
    <location>
        <begin position="9"/>
        <end position="18"/>
    </location>
</feature>
<dbReference type="GO" id="GO:0003700">
    <property type="term" value="F:DNA-binding transcription factor activity"/>
    <property type="evidence" value="ECO:0007669"/>
    <property type="project" value="InterPro"/>
</dbReference>
<dbReference type="PANTHER" id="PTHR39607:SF2">
    <property type="entry name" value="BZIP DOMAIN-CONTAINING PROTEIN"/>
    <property type="match status" value="1"/>
</dbReference>
<protein>
    <recommendedName>
        <fullName evidence="2">BZIP domain-containing protein</fullName>
    </recommendedName>
</protein>
<name>A0A8K0NP02_9HYPO</name>
<dbReference type="CDD" id="cd14688">
    <property type="entry name" value="bZIP_YAP"/>
    <property type="match status" value="1"/>
</dbReference>
<evidence type="ECO:0000313" key="4">
    <source>
        <dbReference type="Proteomes" id="UP000811619"/>
    </source>
</evidence>
<accession>A0A8K0NP02</accession>
<dbReference type="Proteomes" id="UP000811619">
    <property type="component" value="Unassembled WGS sequence"/>
</dbReference>
<dbReference type="OrthoDB" id="5387389at2759"/>
<dbReference type="AlphaFoldDB" id="A0A8K0NP02"/>
<feature type="compositionally biased region" description="Polar residues" evidence="1">
    <location>
        <begin position="80"/>
        <end position="90"/>
    </location>
</feature>
<dbReference type="PANTHER" id="PTHR39607">
    <property type="entry name" value="XANTHOCILLIN BIOSYNTHESIS CLUSTER TRANSCRIPTION FACTOR XANC-RELATED"/>
    <property type="match status" value="1"/>
</dbReference>
<organism evidence="3 4">
    <name type="scientific">Claviceps africana</name>
    <dbReference type="NCBI Taxonomy" id="83212"/>
    <lineage>
        <taxon>Eukaryota</taxon>
        <taxon>Fungi</taxon>
        <taxon>Dikarya</taxon>
        <taxon>Ascomycota</taxon>
        <taxon>Pezizomycotina</taxon>
        <taxon>Sordariomycetes</taxon>
        <taxon>Hypocreomycetidae</taxon>
        <taxon>Hypocreales</taxon>
        <taxon>Clavicipitaceae</taxon>
        <taxon>Claviceps</taxon>
    </lineage>
</organism>
<keyword evidence="4" id="KW-1185">Reference proteome</keyword>
<dbReference type="InterPro" id="IPR052635">
    <property type="entry name" value="Sec_Metab_Biosynth_Reg"/>
</dbReference>
<feature type="compositionally biased region" description="Basic and acidic residues" evidence="1">
    <location>
        <begin position="63"/>
        <end position="79"/>
    </location>
</feature>